<accession>A0A087HMN5</accession>
<proteinExistence type="predicted"/>
<dbReference type="OrthoDB" id="1898821at2759"/>
<dbReference type="Proteomes" id="UP000029120">
    <property type="component" value="Chromosome 1"/>
</dbReference>
<reference evidence="2" key="1">
    <citation type="journal article" date="2015" name="Nat. Plants">
        <title>Genome expansion of Arabis alpina linked with retrotransposition and reduced symmetric DNA methylation.</title>
        <authorList>
            <person name="Willing E.M."/>
            <person name="Rawat V."/>
            <person name="Mandakova T."/>
            <person name="Maumus F."/>
            <person name="James G.V."/>
            <person name="Nordstroem K.J."/>
            <person name="Becker C."/>
            <person name="Warthmann N."/>
            <person name="Chica C."/>
            <person name="Szarzynska B."/>
            <person name="Zytnicki M."/>
            <person name="Albani M.C."/>
            <person name="Kiefer C."/>
            <person name="Bergonzi S."/>
            <person name="Castaings L."/>
            <person name="Mateos J.L."/>
            <person name="Berns M.C."/>
            <person name="Bujdoso N."/>
            <person name="Piofczyk T."/>
            <person name="de Lorenzo L."/>
            <person name="Barrero-Sicilia C."/>
            <person name="Mateos I."/>
            <person name="Piednoel M."/>
            <person name="Hagmann J."/>
            <person name="Chen-Min-Tao R."/>
            <person name="Iglesias-Fernandez R."/>
            <person name="Schuster S.C."/>
            <person name="Alonso-Blanco C."/>
            <person name="Roudier F."/>
            <person name="Carbonero P."/>
            <person name="Paz-Ares J."/>
            <person name="Davis S.J."/>
            <person name="Pecinka A."/>
            <person name="Quesneville H."/>
            <person name="Colot V."/>
            <person name="Lysak M.A."/>
            <person name="Weigel D."/>
            <person name="Coupland G."/>
            <person name="Schneeberger K."/>
        </authorList>
    </citation>
    <scope>NUCLEOTIDE SEQUENCE [LARGE SCALE GENOMIC DNA]</scope>
    <source>
        <strain evidence="2">cv. Pajares</strain>
    </source>
</reference>
<organism evidence="1 2">
    <name type="scientific">Arabis alpina</name>
    <name type="common">Alpine rock-cress</name>
    <dbReference type="NCBI Taxonomy" id="50452"/>
    <lineage>
        <taxon>Eukaryota</taxon>
        <taxon>Viridiplantae</taxon>
        <taxon>Streptophyta</taxon>
        <taxon>Embryophyta</taxon>
        <taxon>Tracheophyta</taxon>
        <taxon>Spermatophyta</taxon>
        <taxon>Magnoliopsida</taxon>
        <taxon>eudicotyledons</taxon>
        <taxon>Gunneridae</taxon>
        <taxon>Pentapetalae</taxon>
        <taxon>rosids</taxon>
        <taxon>malvids</taxon>
        <taxon>Brassicales</taxon>
        <taxon>Brassicaceae</taxon>
        <taxon>Arabideae</taxon>
        <taxon>Arabis</taxon>
    </lineage>
</organism>
<name>A0A087HMN5_ARAAL</name>
<keyword evidence="2" id="KW-1185">Reference proteome</keyword>
<protein>
    <submittedName>
        <fullName evidence="1">Uncharacterized protein</fullName>
    </submittedName>
</protein>
<dbReference type="Gramene" id="KFK43387">
    <property type="protein sequence ID" value="KFK43387"/>
    <property type="gene ID" value="AALP_AA1G119400"/>
</dbReference>
<gene>
    <name evidence="1" type="ordered locus">AALP_Aa1g119400</name>
</gene>
<sequence length="78" mass="9020">MCRHLFRTSIALRCLISSCLYEQHKLSKNDVKEILQEYHDNIGDLEGREEKEREPFGCGIALRQLEAIETHNGSIECT</sequence>
<evidence type="ECO:0000313" key="1">
    <source>
        <dbReference type="EMBL" id="KFK43387.1"/>
    </source>
</evidence>
<dbReference type="AlphaFoldDB" id="A0A087HMN5"/>
<evidence type="ECO:0000313" key="2">
    <source>
        <dbReference type="Proteomes" id="UP000029120"/>
    </source>
</evidence>
<dbReference type="EMBL" id="CM002869">
    <property type="protein sequence ID" value="KFK43387.1"/>
    <property type="molecule type" value="Genomic_DNA"/>
</dbReference>